<dbReference type="AlphaFoldDB" id="C9SXP1"/>
<evidence type="ECO:0000256" key="1">
    <source>
        <dbReference type="SAM" id="MobiDB-lite"/>
    </source>
</evidence>
<accession>C9SXP1</accession>
<organism evidence="3">
    <name type="scientific">Verticillium alfalfae (strain VaMs.102 / ATCC MYA-4576 / FGSC 10136)</name>
    <name type="common">Verticillium wilt of alfalfa</name>
    <name type="synonym">Verticillium albo-atrum</name>
    <dbReference type="NCBI Taxonomy" id="526221"/>
    <lineage>
        <taxon>Eukaryota</taxon>
        <taxon>Fungi</taxon>
        <taxon>Dikarya</taxon>
        <taxon>Ascomycota</taxon>
        <taxon>Pezizomycotina</taxon>
        <taxon>Sordariomycetes</taxon>
        <taxon>Hypocreomycetidae</taxon>
        <taxon>Glomerellales</taxon>
        <taxon>Plectosphaerellaceae</taxon>
        <taxon>Verticillium</taxon>
    </lineage>
</organism>
<proteinExistence type="predicted"/>
<dbReference type="eggNOG" id="ENOG502T41B">
    <property type="taxonomic scope" value="Eukaryota"/>
</dbReference>
<protein>
    <submittedName>
        <fullName evidence="2">Predicted protein</fullName>
    </submittedName>
</protein>
<sequence length="260" mass="28488">MVHPGRLLVLAPRKTVFCLEHFLQASGQIQASLIKYRASALTEVSEAPRRNLKRCHASSGRVSKRGPPAPPRRVQPRRAVRGRAPAPETQEPTCCPTAVHDRVDAASMQSREETGWKVRGLRQNGVPTITSCVLPKVIVQELRTALGHLRGRKRSCGNVGACTFGAGAWICVFCDAQQQAWRASQEMEVTSTKLLCPEPAPVADMGCQEMAKQSAGVVRPVRPRQGKIDEQRVVAIGPLRFVVDICDGEAKMMFVPTDSY</sequence>
<evidence type="ECO:0000313" key="3">
    <source>
        <dbReference type="Proteomes" id="UP000008698"/>
    </source>
</evidence>
<dbReference type="RefSeq" id="XP_003000346.1">
    <property type="nucleotide sequence ID" value="XM_003000300.1"/>
</dbReference>
<dbReference type="KEGG" id="val:VDBG_09541"/>
<dbReference type="GeneID" id="9528049"/>
<reference evidence="3" key="1">
    <citation type="journal article" date="2011" name="PLoS Pathog.">
        <title>Comparative genomics yields insights into niche adaptation of plant vascular wilt pathogens.</title>
        <authorList>
            <person name="Klosterman S.J."/>
            <person name="Subbarao K.V."/>
            <person name="Kang S."/>
            <person name="Veronese P."/>
            <person name="Gold S.E."/>
            <person name="Thomma B.P.H.J."/>
            <person name="Chen Z."/>
            <person name="Henrissat B."/>
            <person name="Lee Y.-H."/>
            <person name="Park J."/>
            <person name="Garcia-Pedrajas M.D."/>
            <person name="Barbara D.J."/>
            <person name="Anchieta A."/>
            <person name="de Jonge R."/>
            <person name="Santhanam P."/>
            <person name="Maruthachalam K."/>
            <person name="Atallah Z."/>
            <person name="Amyotte S.G."/>
            <person name="Paz Z."/>
            <person name="Inderbitzin P."/>
            <person name="Hayes R.J."/>
            <person name="Heiman D.I."/>
            <person name="Young S."/>
            <person name="Zeng Q."/>
            <person name="Engels R."/>
            <person name="Galagan J."/>
            <person name="Cuomo C.A."/>
            <person name="Dobinson K.F."/>
            <person name="Ma L.-J."/>
        </authorList>
    </citation>
    <scope>NUCLEOTIDE SEQUENCE [LARGE SCALE GENOMIC DNA]</scope>
    <source>
        <strain evidence="3">VaMs.102 / ATCC MYA-4576 / FGSC 10136</strain>
    </source>
</reference>
<dbReference type="HOGENOM" id="CLU_1070388_0_0_1"/>
<evidence type="ECO:0000313" key="2">
    <source>
        <dbReference type="EMBL" id="EEY23431.1"/>
    </source>
</evidence>
<feature type="region of interest" description="Disordered" evidence="1">
    <location>
        <begin position="50"/>
        <end position="95"/>
    </location>
</feature>
<dbReference type="EMBL" id="DS985228">
    <property type="protein sequence ID" value="EEY23431.1"/>
    <property type="molecule type" value="Genomic_DNA"/>
</dbReference>
<name>C9SXP1_VERA1</name>
<dbReference type="OrthoDB" id="10477372at2759"/>
<dbReference type="Proteomes" id="UP000008698">
    <property type="component" value="Unassembled WGS sequence"/>
</dbReference>
<gene>
    <name evidence="2" type="ORF">VDBG_09541</name>
</gene>
<keyword evidence="3" id="KW-1185">Reference proteome</keyword>